<dbReference type="GO" id="GO:0050660">
    <property type="term" value="F:flavin adenine dinucleotide binding"/>
    <property type="evidence" value="ECO:0007669"/>
    <property type="project" value="InterPro"/>
</dbReference>
<dbReference type="GO" id="GO:0046562">
    <property type="term" value="F:beta-D-glucose oxidase activity"/>
    <property type="evidence" value="ECO:0007669"/>
    <property type="project" value="UniProtKB-EC"/>
</dbReference>
<evidence type="ECO:0000256" key="4">
    <source>
        <dbReference type="ARBA" id="ARBA00010790"/>
    </source>
</evidence>
<keyword evidence="10" id="KW-0560">Oxidoreductase</keyword>
<dbReference type="Proteomes" id="UP000256690">
    <property type="component" value="Unassembled WGS sequence"/>
</dbReference>
<dbReference type="InterPro" id="IPR012132">
    <property type="entry name" value="GMC_OxRdtase"/>
</dbReference>
<dbReference type="InterPro" id="IPR007867">
    <property type="entry name" value="GMC_OxRtase_C"/>
</dbReference>
<evidence type="ECO:0000256" key="7">
    <source>
        <dbReference type="ARBA" id="ARBA00022530"/>
    </source>
</evidence>
<comment type="catalytic activity">
    <reaction evidence="11">
        <text>beta-D-glucose + O2 = D-glucono-1,5-lactone + H2O2</text>
        <dbReference type="Rhea" id="RHEA:11428"/>
        <dbReference type="ChEBI" id="CHEBI:15379"/>
        <dbReference type="ChEBI" id="CHEBI:15903"/>
        <dbReference type="ChEBI" id="CHEBI:16217"/>
        <dbReference type="ChEBI" id="CHEBI:16240"/>
        <dbReference type="EC" id="1.1.3.4"/>
    </reaction>
    <physiologicalReaction direction="left-to-right" evidence="11">
        <dbReference type="Rhea" id="RHEA:11429"/>
    </physiologicalReaction>
</comment>
<comment type="subcellular location">
    <subcellularLocation>
        <location evidence="2">Secreted</location>
        <location evidence="2">Cell wall</location>
    </subcellularLocation>
    <subcellularLocation>
        <location evidence="3">Secreted</location>
        <location evidence="3">Extracellular space</location>
        <location evidence="3">Extracellular matrix</location>
    </subcellularLocation>
</comment>
<dbReference type="RefSeq" id="XP_026603383.1">
    <property type="nucleotide sequence ID" value="XM_026747551.1"/>
</dbReference>
<evidence type="ECO:0000256" key="5">
    <source>
        <dbReference type="ARBA" id="ARBA00011738"/>
    </source>
</evidence>
<organism evidence="14 15">
    <name type="scientific">Aspergillus mulundensis</name>
    <dbReference type="NCBI Taxonomy" id="1810919"/>
    <lineage>
        <taxon>Eukaryota</taxon>
        <taxon>Fungi</taxon>
        <taxon>Dikarya</taxon>
        <taxon>Ascomycota</taxon>
        <taxon>Pezizomycotina</taxon>
        <taxon>Eurotiomycetes</taxon>
        <taxon>Eurotiomycetidae</taxon>
        <taxon>Eurotiales</taxon>
        <taxon>Aspergillaceae</taxon>
        <taxon>Aspergillus</taxon>
        <taxon>Aspergillus subgen. Nidulantes</taxon>
    </lineage>
</organism>
<dbReference type="Pfam" id="PF00732">
    <property type="entry name" value="GMC_oxred_N"/>
    <property type="match status" value="1"/>
</dbReference>
<comment type="similarity">
    <text evidence="4">Belongs to the GMC oxidoreductase family.</text>
</comment>
<evidence type="ECO:0000256" key="8">
    <source>
        <dbReference type="ARBA" id="ARBA00022630"/>
    </source>
</evidence>
<evidence type="ECO:0000256" key="11">
    <source>
        <dbReference type="ARBA" id="ARBA00049435"/>
    </source>
</evidence>
<dbReference type="GeneID" id="38115905"/>
<keyword evidence="7" id="KW-0272">Extracellular matrix</keyword>
<dbReference type="Pfam" id="PF05199">
    <property type="entry name" value="GMC_oxred_C"/>
    <property type="match status" value="1"/>
</dbReference>
<evidence type="ECO:0000256" key="6">
    <source>
        <dbReference type="ARBA" id="ARBA00022512"/>
    </source>
</evidence>
<dbReference type="SUPFAM" id="SSF51905">
    <property type="entry name" value="FAD/NAD(P)-binding domain"/>
    <property type="match status" value="1"/>
</dbReference>
<dbReference type="InterPro" id="IPR000172">
    <property type="entry name" value="GMC_OxRdtase_N"/>
</dbReference>
<dbReference type="Gene3D" id="3.30.560.10">
    <property type="entry name" value="Glucose Oxidase, domain 3"/>
    <property type="match status" value="1"/>
</dbReference>
<evidence type="ECO:0000256" key="1">
    <source>
        <dbReference type="ARBA" id="ARBA00001974"/>
    </source>
</evidence>
<sequence>MLGVPWNRDLNSGSMRGFALHPYTVDASRVRSDAAAAYYRAFAGRENLHVWINASVTRILWKQPARPLVAGGVDVLHHGDRASGPARVRARREVILAAGAMRSSGLLELSGVGNPRILNPHGITPLVSLPSVGESLQDQLNTSIVFTTKPRITGTRAVAFVSAADLFGPSTQSIASDLQATLPSYAETIAQNSNGALTAQSLQILFESQHDLIFNQNIPIGEYVFILDNPTQVHVGYWGLLPFSWGSVHIASSEPGVPPALDPKFGLLDWDVKVQIEMSRFLRTVLRTGEVGEIFAEEVVPGLERVPDDAGDEVWRDWIAEQYTPNYHAVGSASMLPVELGGVVDDRFTVDGTNNVRVVDASIFPIQFCGHPTANIYAFAELAADLIKEDAAVFERAEGEL</sequence>
<dbReference type="SUPFAM" id="SSF54373">
    <property type="entry name" value="FAD-linked reductases, C-terminal domain"/>
    <property type="match status" value="1"/>
</dbReference>
<keyword evidence="15" id="KW-1185">Reference proteome</keyword>
<protein>
    <recommendedName>
        <fullName evidence="12">glucose oxidase</fullName>
        <ecNumber evidence="12">1.1.3.4</ecNumber>
    </recommendedName>
</protein>
<keyword evidence="7" id="KW-0964">Secreted</keyword>
<comment type="cofactor">
    <cofactor evidence="1">
        <name>FAD</name>
        <dbReference type="ChEBI" id="CHEBI:57692"/>
    </cofactor>
</comment>
<evidence type="ECO:0000256" key="9">
    <source>
        <dbReference type="ARBA" id="ARBA00022827"/>
    </source>
</evidence>
<dbReference type="EC" id="1.1.3.4" evidence="12"/>
<dbReference type="InterPro" id="IPR027424">
    <property type="entry name" value="Glucose_Oxidase_domain_2"/>
</dbReference>
<gene>
    <name evidence="14" type="ORF">DSM5745_05535</name>
</gene>
<keyword evidence="8" id="KW-0285">Flavoprotein</keyword>
<evidence type="ECO:0000256" key="10">
    <source>
        <dbReference type="ARBA" id="ARBA00023002"/>
    </source>
</evidence>
<reference evidence="14 15" key="1">
    <citation type="journal article" date="2018" name="IMA Fungus">
        <title>IMA Genome-F 9: Draft genome sequence of Annulohypoxylon stygium, Aspergillus mulundensis, Berkeleyomyces basicola (syn. Thielaviopsis basicola), Ceratocystis smalleyi, two Cercospora beticola strains, Coleophoma cylindrospora, Fusarium fracticaudum, Phialophora cf. hyalina, and Morchella septimelata.</title>
        <authorList>
            <person name="Wingfield B.D."/>
            <person name="Bills G.F."/>
            <person name="Dong Y."/>
            <person name="Huang W."/>
            <person name="Nel W.J."/>
            <person name="Swalarsk-Parry B.S."/>
            <person name="Vaghefi N."/>
            <person name="Wilken P.M."/>
            <person name="An Z."/>
            <person name="de Beer Z.W."/>
            <person name="De Vos L."/>
            <person name="Chen L."/>
            <person name="Duong T.A."/>
            <person name="Gao Y."/>
            <person name="Hammerbacher A."/>
            <person name="Kikkert J.R."/>
            <person name="Li Y."/>
            <person name="Li H."/>
            <person name="Li K."/>
            <person name="Li Q."/>
            <person name="Liu X."/>
            <person name="Ma X."/>
            <person name="Naidoo K."/>
            <person name="Pethybridge S.J."/>
            <person name="Sun J."/>
            <person name="Steenkamp E.T."/>
            <person name="van der Nest M.A."/>
            <person name="van Wyk S."/>
            <person name="Wingfield M.J."/>
            <person name="Xiong C."/>
            <person name="Yue Q."/>
            <person name="Zhang X."/>
        </authorList>
    </citation>
    <scope>NUCLEOTIDE SEQUENCE [LARGE SCALE GENOMIC DNA]</scope>
    <source>
        <strain evidence="14 15">DSM 5745</strain>
    </source>
</reference>
<dbReference type="PANTHER" id="PTHR11552:SF201">
    <property type="entry name" value="GLUCOSE-METHANOL-CHOLINE OXIDOREDUCTASE N-TERMINAL DOMAIN-CONTAINING PROTEIN"/>
    <property type="match status" value="1"/>
</dbReference>
<dbReference type="InterPro" id="IPR036188">
    <property type="entry name" value="FAD/NAD-bd_sf"/>
</dbReference>
<evidence type="ECO:0000313" key="15">
    <source>
        <dbReference type="Proteomes" id="UP000256690"/>
    </source>
</evidence>
<proteinExistence type="inferred from homology"/>
<evidence type="ECO:0000259" key="13">
    <source>
        <dbReference type="PROSITE" id="PS00624"/>
    </source>
</evidence>
<keyword evidence="9" id="KW-0274">FAD</keyword>
<dbReference type="PROSITE" id="PS00624">
    <property type="entry name" value="GMC_OXRED_2"/>
    <property type="match status" value="1"/>
</dbReference>
<dbReference type="AlphaFoldDB" id="A0A3D8RXB3"/>
<comment type="caution">
    <text evidence="14">The sequence shown here is derived from an EMBL/GenBank/DDBJ whole genome shotgun (WGS) entry which is preliminary data.</text>
</comment>
<evidence type="ECO:0000256" key="3">
    <source>
        <dbReference type="ARBA" id="ARBA00004498"/>
    </source>
</evidence>
<evidence type="ECO:0000256" key="2">
    <source>
        <dbReference type="ARBA" id="ARBA00004191"/>
    </source>
</evidence>
<comment type="subunit">
    <text evidence="5">Homodimer.</text>
</comment>
<evidence type="ECO:0000313" key="14">
    <source>
        <dbReference type="EMBL" id="RDW78683.1"/>
    </source>
</evidence>
<dbReference type="Gene3D" id="3.50.50.60">
    <property type="entry name" value="FAD/NAD(P)-binding domain"/>
    <property type="match status" value="1"/>
</dbReference>
<dbReference type="STRING" id="1810919.A0A3D8RXB3"/>
<dbReference type="EMBL" id="PVWQ01000006">
    <property type="protein sequence ID" value="RDW78683.1"/>
    <property type="molecule type" value="Genomic_DNA"/>
</dbReference>
<keyword evidence="6" id="KW-0134">Cell wall</keyword>
<accession>A0A3D8RXB3</accession>
<dbReference type="OrthoDB" id="4495024at2759"/>
<name>A0A3D8RXB3_9EURO</name>
<feature type="domain" description="Glucose-methanol-choline oxidoreductase N-terminal" evidence="13">
    <location>
        <begin position="99"/>
        <end position="113"/>
    </location>
</feature>
<dbReference type="Gene3D" id="4.10.450.10">
    <property type="entry name" value="Glucose Oxidase, domain 2"/>
    <property type="match status" value="1"/>
</dbReference>
<dbReference type="PANTHER" id="PTHR11552">
    <property type="entry name" value="GLUCOSE-METHANOL-CHOLINE GMC OXIDOREDUCTASE"/>
    <property type="match status" value="1"/>
</dbReference>
<evidence type="ECO:0000256" key="12">
    <source>
        <dbReference type="ARBA" id="ARBA00049722"/>
    </source>
</evidence>